<evidence type="ECO:0000313" key="4">
    <source>
        <dbReference type="Proteomes" id="UP000823636"/>
    </source>
</evidence>
<proteinExistence type="predicted"/>
<keyword evidence="2" id="KW-0732">Signal</keyword>
<feature type="region of interest" description="Disordered" evidence="1">
    <location>
        <begin position="296"/>
        <end position="380"/>
    </location>
</feature>
<comment type="caution">
    <text evidence="3">The sequence shown here is derived from an EMBL/GenBank/DDBJ whole genome shotgun (WGS) entry which is preliminary data.</text>
</comment>
<sequence length="380" mass="43012">MRSSIIFVAALVAALSITFESLAQSSVKIRTGAAKRAEEADNSLSIRAQALYDKQELSPADMPWMRVIYRSIDLKQDANLPLYFPEESMEGQENLFRLIMRLLSDKKVEAFEYLDGREIFTDEYKIKVSEMLERFHILYSEKESGGKSPRIVIDPSDVPANEVLSYYVREKWMFDQRNSGVTCEIEALCPVLHRVDDFGGEPIRYPMFWIKYSDLRPYMAQQYILTSSENNVRNYTIDDFFRLRMFEGEIYKTMNLRNMSLMQLYPEPAAQDSARAAIEKQLESFEKGLWIDSQQESVAAKKGGDSDGKPVAKADASEPASADVKGNATEKDEPKSSVRSSRGSSDNVKSSSSSRSKTPRTKAPKASKTQAPVRSVRSTK</sequence>
<dbReference type="EMBL" id="JADIMW010000004">
    <property type="protein sequence ID" value="MBO8437356.1"/>
    <property type="molecule type" value="Genomic_DNA"/>
</dbReference>
<feature type="compositionally biased region" description="Polar residues" evidence="1">
    <location>
        <begin position="367"/>
        <end position="380"/>
    </location>
</feature>
<name>A0A9D9E378_9BACT</name>
<evidence type="ECO:0000256" key="2">
    <source>
        <dbReference type="SAM" id="SignalP"/>
    </source>
</evidence>
<feature type="chain" id="PRO_5039196092" evidence="2">
    <location>
        <begin position="24"/>
        <end position="380"/>
    </location>
</feature>
<evidence type="ECO:0000313" key="3">
    <source>
        <dbReference type="EMBL" id="MBO8437356.1"/>
    </source>
</evidence>
<gene>
    <name evidence="3" type="primary">gldN</name>
    <name evidence="3" type="ORF">IAC54_00450</name>
</gene>
<accession>A0A9D9E378</accession>
<evidence type="ECO:0000256" key="1">
    <source>
        <dbReference type="SAM" id="MobiDB-lite"/>
    </source>
</evidence>
<feature type="compositionally biased region" description="Low complexity" evidence="1">
    <location>
        <begin position="337"/>
        <end position="356"/>
    </location>
</feature>
<organism evidence="3 4">
    <name type="scientific">Candidatus Caccoplasma merdipullorum</name>
    <dbReference type="NCBI Taxonomy" id="2840718"/>
    <lineage>
        <taxon>Bacteria</taxon>
        <taxon>Pseudomonadati</taxon>
        <taxon>Bacteroidota</taxon>
        <taxon>Bacteroidia</taxon>
        <taxon>Bacteroidales</taxon>
        <taxon>Bacteroidaceae</taxon>
        <taxon>Bacteroidaceae incertae sedis</taxon>
        <taxon>Candidatus Caccoplasma</taxon>
    </lineage>
</organism>
<dbReference type="AlphaFoldDB" id="A0A9D9E378"/>
<dbReference type="NCBIfam" id="TIGR03523">
    <property type="entry name" value="GldN"/>
    <property type="match status" value="1"/>
</dbReference>
<reference evidence="3" key="2">
    <citation type="journal article" date="2021" name="PeerJ">
        <title>Extensive microbial diversity within the chicken gut microbiome revealed by metagenomics and culture.</title>
        <authorList>
            <person name="Gilroy R."/>
            <person name="Ravi A."/>
            <person name="Getino M."/>
            <person name="Pursley I."/>
            <person name="Horton D.L."/>
            <person name="Alikhan N.F."/>
            <person name="Baker D."/>
            <person name="Gharbi K."/>
            <person name="Hall N."/>
            <person name="Watson M."/>
            <person name="Adriaenssens E.M."/>
            <person name="Foster-Nyarko E."/>
            <person name="Jarju S."/>
            <person name="Secka A."/>
            <person name="Antonio M."/>
            <person name="Oren A."/>
            <person name="Chaudhuri R.R."/>
            <person name="La Ragione R."/>
            <person name="Hildebrand F."/>
            <person name="Pallen M.J."/>
        </authorList>
    </citation>
    <scope>NUCLEOTIDE SEQUENCE</scope>
    <source>
        <strain evidence="3">G3-4614</strain>
    </source>
</reference>
<dbReference type="Proteomes" id="UP000823636">
    <property type="component" value="Unassembled WGS sequence"/>
</dbReference>
<dbReference type="InterPro" id="IPR019847">
    <property type="entry name" value="Gliding_motility_assoc_GldN"/>
</dbReference>
<reference evidence="3" key="1">
    <citation type="submission" date="2020-10" db="EMBL/GenBank/DDBJ databases">
        <authorList>
            <person name="Gilroy R."/>
        </authorList>
    </citation>
    <scope>NUCLEOTIDE SEQUENCE</scope>
    <source>
        <strain evidence="3">G3-4614</strain>
    </source>
</reference>
<protein>
    <submittedName>
        <fullName evidence="3">Gliding motility protein GldN</fullName>
    </submittedName>
</protein>
<dbReference type="Pfam" id="PF19841">
    <property type="entry name" value="GldN"/>
    <property type="match status" value="1"/>
</dbReference>
<feature type="signal peptide" evidence="2">
    <location>
        <begin position="1"/>
        <end position="23"/>
    </location>
</feature>
<feature type="compositionally biased region" description="Basic and acidic residues" evidence="1">
    <location>
        <begin position="302"/>
        <end position="316"/>
    </location>
</feature>